<dbReference type="SMART" id="SM00421">
    <property type="entry name" value="HTH_LUXR"/>
    <property type="match status" value="1"/>
</dbReference>
<dbReference type="SUPFAM" id="SSF46894">
    <property type="entry name" value="C-terminal effector domain of the bipartite response regulators"/>
    <property type="match status" value="1"/>
</dbReference>
<dbReference type="InterPro" id="IPR041664">
    <property type="entry name" value="AAA_16"/>
</dbReference>
<dbReference type="InterPro" id="IPR027417">
    <property type="entry name" value="P-loop_NTPase"/>
</dbReference>
<evidence type="ECO:0000256" key="2">
    <source>
        <dbReference type="ARBA" id="ARBA00022840"/>
    </source>
</evidence>
<dbReference type="SUPFAM" id="SSF52540">
    <property type="entry name" value="P-loop containing nucleoside triphosphate hydrolases"/>
    <property type="match status" value="1"/>
</dbReference>
<keyword evidence="1" id="KW-0547">Nucleotide-binding</keyword>
<dbReference type="GO" id="GO:0003677">
    <property type="term" value="F:DNA binding"/>
    <property type="evidence" value="ECO:0007669"/>
    <property type="project" value="UniProtKB-KW"/>
</dbReference>
<keyword evidence="4" id="KW-0238">DNA-binding</keyword>
<dbReference type="Pfam" id="PF13191">
    <property type="entry name" value="AAA_16"/>
    <property type="match status" value="1"/>
</dbReference>
<keyword evidence="5" id="KW-1185">Reference proteome</keyword>
<dbReference type="PANTHER" id="PTHR16305">
    <property type="entry name" value="TESTICULAR SOLUBLE ADENYLYL CYCLASE"/>
    <property type="match status" value="1"/>
</dbReference>
<sequence length="858" mass="90754">MRTSPLVGRQEEIRCLDGLLGAAAQGRGGVLVLRGEPGIGKTALLGHVREAPGFRVVEASGVEFETELAFAALHQLCVPLLAHLDELDARHQAALRVAFGLADGAPDVFRIGLAALELLAAAAREQPLLCVVDDAHWLDAESVKVLSFLARRVVAEPVALVFGTRHGLAELPALSLSGLTEAEARTLVTATLDEAVRDRVLAEARGNPLALLELPGAGGFELPPSTTVTQRIERGFQARLAGLPPESRRLLVVASAEPTGDPGLFWAAVAHLGIRAGGDTAGLVTFGTRVRFCHPLARSAVYRAATPEERRAAHQALAEVTNPVTDPDRRAWHRAEALTAPDEAVAAELVVAADRALARGGAAAAAAFLERAAALSADRGPRTERTLAAAEAKLTAGAADAAAELATTLDSDDVRTLLLRGRIAFAQGGRDGAELMTTAAHRLTDPVAARDCFLDALEMGLAVGRAAGVLDTVLTEARQAPPAPAPDVLDALVRLSSDGHRAAGPLLRRVLAEDALWQRRPALATVVAGELWDLPAHRRITEWLLAAGRDSGSPWLLRLALAQQGVGAAHTGNLTAALAAVAEEEAIADAFGDPPMRYARLHLAALRGRRDEVLHLVETARTGTGQLVANAHWAAAVVHNAHGDYPAALAAARQATEPGDLYLAGVALPELVEAAVRCGEHEAAATAVRDLAARAEASGTTWARSTAARTRALLAGGEADYRESVELPDVPAPHHARSRLLYGEWLRREGRRKDARQQLRAAHETFADLGLTAFADRAATELRATGEQARPRTASAFDTLTAQETHICRLVATGATSKEVAARLFLSPRTVEAHLRNVFRKLGISSRRELRDTGRFPV</sequence>
<feature type="domain" description="HTH luxR-type" evidence="3">
    <location>
        <begin position="793"/>
        <end position="854"/>
    </location>
</feature>
<dbReference type="PRINTS" id="PR00038">
    <property type="entry name" value="HTHLUXR"/>
</dbReference>
<dbReference type="InterPro" id="IPR016032">
    <property type="entry name" value="Sig_transdc_resp-reg_C-effctor"/>
</dbReference>
<dbReference type="PROSITE" id="PS50043">
    <property type="entry name" value="HTH_LUXR_2"/>
    <property type="match status" value="1"/>
</dbReference>
<name>A0ABS5A5U9_9PSEU</name>
<comment type="caution">
    <text evidence="4">The sequence shown here is derived from an EMBL/GenBank/DDBJ whole genome shotgun (WGS) entry which is preliminary data.</text>
</comment>
<evidence type="ECO:0000313" key="4">
    <source>
        <dbReference type="EMBL" id="MBP2471960.1"/>
    </source>
</evidence>
<dbReference type="PROSITE" id="PS00622">
    <property type="entry name" value="HTH_LUXR_1"/>
    <property type="match status" value="1"/>
</dbReference>
<dbReference type="EMBL" id="JAGIOO010000001">
    <property type="protein sequence ID" value="MBP2471960.1"/>
    <property type="molecule type" value="Genomic_DNA"/>
</dbReference>
<dbReference type="InterPro" id="IPR036388">
    <property type="entry name" value="WH-like_DNA-bd_sf"/>
</dbReference>
<proteinExistence type="predicted"/>
<organism evidence="4 5">
    <name type="scientific">Crossiella equi</name>
    <dbReference type="NCBI Taxonomy" id="130796"/>
    <lineage>
        <taxon>Bacteria</taxon>
        <taxon>Bacillati</taxon>
        <taxon>Actinomycetota</taxon>
        <taxon>Actinomycetes</taxon>
        <taxon>Pseudonocardiales</taxon>
        <taxon>Pseudonocardiaceae</taxon>
        <taxon>Crossiella</taxon>
    </lineage>
</organism>
<dbReference type="RefSeq" id="WP_086789498.1">
    <property type="nucleotide sequence ID" value="NZ_JAGIOO010000001.1"/>
</dbReference>
<dbReference type="Proteomes" id="UP001519363">
    <property type="component" value="Unassembled WGS sequence"/>
</dbReference>
<keyword evidence="2" id="KW-0067">ATP-binding</keyword>
<protein>
    <submittedName>
        <fullName evidence="4">DNA-binding CsgD family transcriptional regulator</fullName>
    </submittedName>
</protein>
<reference evidence="4 5" key="1">
    <citation type="submission" date="2021-03" db="EMBL/GenBank/DDBJ databases">
        <title>Sequencing the genomes of 1000 actinobacteria strains.</title>
        <authorList>
            <person name="Klenk H.-P."/>
        </authorList>
    </citation>
    <scope>NUCLEOTIDE SEQUENCE [LARGE SCALE GENOMIC DNA]</scope>
    <source>
        <strain evidence="4 5">DSM 44580</strain>
    </source>
</reference>
<gene>
    <name evidence="4" type="ORF">JOF53_000832</name>
</gene>
<evidence type="ECO:0000256" key="1">
    <source>
        <dbReference type="ARBA" id="ARBA00022741"/>
    </source>
</evidence>
<dbReference type="CDD" id="cd06170">
    <property type="entry name" value="LuxR_C_like"/>
    <property type="match status" value="1"/>
</dbReference>
<dbReference type="InterPro" id="IPR000792">
    <property type="entry name" value="Tscrpt_reg_LuxR_C"/>
</dbReference>
<dbReference type="PANTHER" id="PTHR16305:SF35">
    <property type="entry name" value="TRANSCRIPTIONAL ACTIVATOR DOMAIN"/>
    <property type="match status" value="1"/>
</dbReference>
<accession>A0ABS5A5U9</accession>
<dbReference type="Gene3D" id="1.10.10.10">
    <property type="entry name" value="Winged helix-like DNA-binding domain superfamily/Winged helix DNA-binding domain"/>
    <property type="match status" value="1"/>
</dbReference>
<evidence type="ECO:0000259" key="3">
    <source>
        <dbReference type="PROSITE" id="PS50043"/>
    </source>
</evidence>
<evidence type="ECO:0000313" key="5">
    <source>
        <dbReference type="Proteomes" id="UP001519363"/>
    </source>
</evidence>
<dbReference type="Pfam" id="PF00196">
    <property type="entry name" value="GerE"/>
    <property type="match status" value="1"/>
</dbReference>